<protein>
    <submittedName>
        <fullName evidence="6">Hydroxyacylglutathione hydrolase GloC</fullName>
        <ecNumber evidence="6">3.1.2.6</ecNumber>
    </submittedName>
</protein>
<name>A0A2H5X8X1_9BACT</name>
<dbReference type="Proteomes" id="UP000236173">
    <property type="component" value="Unassembled WGS sequence"/>
</dbReference>
<keyword evidence="3 6" id="KW-0378">Hydrolase</keyword>
<reference evidence="7" key="1">
    <citation type="submission" date="2017-09" db="EMBL/GenBank/DDBJ databases">
        <title>Metaegenomics of thermophilic ammonia-oxidizing enrichment culture.</title>
        <authorList>
            <person name="Kato S."/>
            <person name="Suzuki K."/>
        </authorList>
    </citation>
    <scope>NUCLEOTIDE SEQUENCE [LARGE SCALE GENOMIC DNA]</scope>
</reference>
<dbReference type="InterPro" id="IPR051453">
    <property type="entry name" value="MBL_Glyoxalase_II"/>
</dbReference>
<dbReference type="PANTHER" id="PTHR46233:SF3">
    <property type="entry name" value="HYDROXYACYLGLUTATHIONE HYDROLASE GLOC"/>
    <property type="match status" value="1"/>
</dbReference>
<dbReference type="PANTHER" id="PTHR46233">
    <property type="entry name" value="HYDROXYACYLGLUTATHIONE HYDROLASE GLOC"/>
    <property type="match status" value="1"/>
</dbReference>
<organism evidence="6 7">
    <name type="scientific">Candidatus Fervidibacter japonicus</name>
    <dbReference type="NCBI Taxonomy" id="2035412"/>
    <lineage>
        <taxon>Bacteria</taxon>
        <taxon>Candidatus Fervidibacterota</taxon>
        <taxon>Candidatus Fervidibacter</taxon>
    </lineage>
</organism>
<evidence type="ECO:0000256" key="3">
    <source>
        <dbReference type="ARBA" id="ARBA00022801"/>
    </source>
</evidence>
<dbReference type="InterPro" id="IPR036866">
    <property type="entry name" value="RibonucZ/Hydroxyglut_hydro"/>
</dbReference>
<dbReference type="EC" id="3.1.2.6" evidence="6"/>
<evidence type="ECO:0000259" key="5">
    <source>
        <dbReference type="SMART" id="SM00849"/>
    </source>
</evidence>
<dbReference type="Pfam" id="PF00753">
    <property type="entry name" value="Lactamase_B"/>
    <property type="match status" value="1"/>
</dbReference>
<sequence length="211" mass="22464">MPVLVKGVVVSPFQSNCYLVVCPTTREAIVVDPGDEAPRILEMIDAHGVTVKAIVATHGHLDHVLAVSPLKAATGAPFLMPEGDWELAAHAHEMAGFYGWQADPVPSPDAFLHEGDTVAVGALTLSVLSVPGHTPDHIALYLSEPPGHLFCGDVLFAGSVGRTDLPGGDWATLQRSLQRLMALPDETIVYPGHGPKTTIGRERMTNPFLAR</sequence>
<evidence type="ECO:0000256" key="1">
    <source>
        <dbReference type="ARBA" id="ARBA00001947"/>
    </source>
</evidence>
<gene>
    <name evidence="6" type="primary">gloC_1</name>
    <name evidence="6" type="ORF">HRbin17_00130</name>
</gene>
<dbReference type="Gene3D" id="3.60.15.10">
    <property type="entry name" value="Ribonuclease Z/Hydroxyacylglutathione hydrolase-like"/>
    <property type="match status" value="1"/>
</dbReference>
<evidence type="ECO:0000313" key="7">
    <source>
        <dbReference type="Proteomes" id="UP000236173"/>
    </source>
</evidence>
<evidence type="ECO:0000313" key="6">
    <source>
        <dbReference type="EMBL" id="GBC97642.1"/>
    </source>
</evidence>
<accession>A0A2H5X8X1</accession>
<keyword evidence="4" id="KW-0862">Zinc</keyword>
<proteinExistence type="predicted"/>
<dbReference type="GO" id="GO:0004416">
    <property type="term" value="F:hydroxyacylglutathione hydrolase activity"/>
    <property type="evidence" value="ECO:0007669"/>
    <property type="project" value="UniProtKB-EC"/>
</dbReference>
<dbReference type="InterPro" id="IPR001279">
    <property type="entry name" value="Metallo-B-lactamas"/>
</dbReference>
<dbReference type="SMART" id="SM00849">
    <property type="entry name" value="Lactamase_B"/>
    <property type="match status" value="1"/>
</dbReference>
<feature type="domain" description="Metallo-beta-lactamase" evidence="5">
    <location>
        <begin position="14"/>
        <end position="193"/>
    </location>
</feature>
<dbReference type="EMBL" id="BEHT01000001">
    <property type="protein sequence ID" value="GBC97642.1"/>
    <property type="molecule type" value="Genomic_DNA"/>
</dbReference>
<evidence type="ECO:0000256" key="2">
    <source>
        <dbReference type="ARBA" id="ARBA00022723"/>
    </source>
</evidence>
<dbReference type="GO" id="GO:0046872">
    <property type="term" value="F:metal ion binding"/>
    <property type="evidence" value="ECO:0007669"/>
    <property type="project" value="UniProtKB-KW"/>
</dbReference>
<comment type="caution">
    <text evidence="6">The sequence shown here is derived from an EMBL/GenBank/DDBJ whole genome shotgun (WGS) entry which is preliminary data.</text>
</comment>
<comment type="cofactor">
    <cofactor evidence="1">
        <name>Zn(2+)</name>
        <dbReference type="ChEBI" id="CHEBI:29105"/>
    </cofactor>
</comment>
<dbReference type="AlphaFoldDB" id="A0A2H5X8X1"/>
<keyword evidence="2" id="KW-0479">Metal-binding</keyword>
<evidence type="ECO:0000256" key="4">
    <source>
        <dbReference type="ARBA" id="ARBA00022833"/>
    </source>
</evidence>
<dbReference type="SUPFAM" id="SSF56281">
    <property type="entry name" value="Metallo-hydrolase/oxidoreductase"/>
    <property type="match status" value="1"/>
</dbReference>